<protein>
    <submittedName>
        <fullName evidence="1">Uncharacterized protein</fullName>
    </submittedName>
</protein>
<evidence type="ECO:0000313" key="1">
    <source>
        <dbReference type="EMBL" id="GAI43886.1"/>
    </source>
</evidence>
<organism evidence="1">
    <name type="scientific">marine sediment metagenome</name>
    <dbReference type="NCBI Taxonomy" id="412755"/>
    <lineage>
        <taxon>unclassified sequences</taxon>
        <taxon>metagenomes</taxon>
        <taxon>ecological metagenomes</taxon>
    </lineage>
</organism>
<name>X1PMY7_9ZZZZ</name>
<sequence length="130" mass="15149">MGRRFKAFFLFMIILGFGFQAFAQFTPEELAERAKWERFLKRAEIVRHEKIGEGITKPRRLYLKIGDIEASGAWKNPTGVQQGFKEDWEYEIAAYKLDKFLELGMVPPTVERKFKGRRGSLQLWVSLATS</sequence>
<proteinExistence type="predicted"/>
<accession>X1PMY7</accession>
<dbReference type="EMBL" id="BARV01025389">
    <property type="protein sequence ID" value="GAI43886.1"/>
    <property type="molecule type" value="Genomic_DNA"/>
</dbReference>
<reference evidence="1" key="1">
    <citation type="journal article" date="2014" name="Front. Microbiol.">
        <title>High frequency of phylogenetically diverse reductive dehalogenase-homologous genes in deep subseafloor sedimentary metagenomes.</title>
        <authorList>
            <person name="Kawai M."/>
            <person name="Futagami T."/>
            <person name="Toyoda A."/>
            <person name="Takaki Y."/>
            <person name="Nishi S."/>
            <person name="Hori S."/>
            <person name="Arai W."/>
            <person name="Tsubouchi T."/>
            <person name="Morono Y."/>
            <person name="Uchiyama I."/>
            <person name="Ito T."/>
            <person name="Fujiyama A."/>
            <person name="Inagaki F."/>
            <person name="Takami H."/>
        </authorList>
    </citation>
    <scope>NUCLEOTIDE SEQUENCE</scope>
    <source>
        <strain evidence="1">Expedition CK06-06</strain>
    </source>
</reference>
<dbReference type="AlphaFoldDB" id="X1PMY7"/>
<feature type="non-terminal residue" evidence="1">
    <location>
        <position position="130"/>
    </location>
</feature>
<comment type="caution">
    <text evidence="1">The sequence shown here is derived from an EMBL/GenBank/DDBJ whole genome shotgun (WGS) entry which is preliminary data.</text>
</comment>
<gene>
    <name evidence="1" type="ORF">S06H3_41241</name>
</gene>